<dbReference type="InterPro" id="IPR051981">
    <property type="entry name" value="Glycosyltransf_32"/>
</dbReference>
<proteinExistence type="inferred from homology"/>
<comment type="similarity">
    <text evidence="2">Belongs to the glycosyltransferase 32 family.</text>
</comment>
<accession>A0ABP0S6J0</accession>
<dbReference type="InterPro" id="IPR007345">
    <property type="entry name" value="Polysacch_pyruvyl_Trfase"/>
</dbReference>
<dbReference type="InterPro" id="IPR007652">
    <property type="entry name" value="A1-4-GlycosylTfrase_dom"/>
</dbReference>
<keyword evidence="5" id="KW-0333">Golgi apparatus</keyword>
<feature type="domain" description="Polysaccharide pyruvyl transferase" evidence="8">
    <location>
        <begin position="345"/>
        <end position="475"/>
    </location>
</feature>
<evidence type="ECO:0000256" key="5">
    <source>
        <dbReference type="ARBA" id="ARBA00023034"/>
    </source>
</evidence>
<dbReference type="Pfam" id="PF04488">
    <property type="entry name" value="Gly_transf_sug"/>
    <property type="match status" value="1"/>
</dbReference>
<reference evidence="10 11" key="1">
    <citation type="submission" date="2024-02" db="EMBL/GenBank/DDBJ databases">
        <authorList>
            <person name="Chen Y."/>
            <person name="Shah S."/>
            <person name="Dougan E. K."/>
            <person name="Thang M."/>
            <person name="Chan C."/>
        </authorList>
    </citation>
    <scope>NUCLEOTIDE SEQUENCE [LARGE SCALE GENOMIC DNA]</scope>
</reference>
<dbReference type="EMBL" id="CAXAMM010043009">
    <property type="protein sequence ID" value="CAK9107980.1"/>
    <property type="molecule type" value="Genomic_DNA"/>
</dbReference>
<dbReference type="SUPFAM" id="SSF53448">
    <property type="entry name" value="Nucleotide-diphospho-sugar transferases"/>
    <property type="match status" value="1"/>
</dbReference>
<comment type="subcellular location">
    <subcellularLocation>
        <location evidence="1">Golgi apparatus membrane</location>
        <topology evidence="1">Single-pass type II membrane protein</topology>
    </subcellularLocation>
</comment>
<name>A0ABP0S6J0_9DINO</name>
<evidence type="ECO:0000313" key="10">
    <source>
        <dbReference type="EMBL" id="CAK9107980.1"/>
    </source>
</evidence>
<dbReference type="InterPro" id="IPR029044">
    <property type="entry name" value="Nucleotide-diphossugar_trans"/>
</dbReference>
<evidence type="ECO:0000259" key="8">
    <source>
        <dbReference type="Pfam" id="PF04230"/>
    </source>
</evidence>
<evidence type="ECO:0000313" key="11">
    <source>
        <dbReference type="Proteomes" id="UP001642464"/>
    </source>
</evidence>
<dbReference type="InterPro" id="IPR007577">
    <property type="entry name" value="GlycoTrfase_DXD_sugar-bd_CS"/>
</dbReference>
<evidence type="ECO:0000256" key="4">
    <source>
        <dbReference type="ARBA" id="ARBA00022679"/>
    </source>
</evidence>
<keyword evidence="11" id="KW-1185">Reference proteome</keyword>
<comment type="caution">
    <text evidence="10">The sequence shown here is derived from an EMBL/GenBank/DDBJ whole genome shotgun (WGS) entry which is preliminary data.</text>
</comment>
<feature type="domain" description="Alpha 1,4-glycosyltransferase" evidence="9">
    <location>
        <begin position="716"/>
        <end position="825"/>
    </location>
</feature>
<dbReference type="Gene3D" id="3.90.550.20">
    <property type="match status" value="1"/>
</dbReference>
<evidence type="ECO:0000259" key="9">
    <source>
        <dbReference type="Pfam" id="PF04572"/>
    </source>
</evidence>
<gene>
    <name evidence="10" type="ORF">SCF082_LOCUS50246</name>
</gene>
<keyword evidence="3" id="KW-0328">Glycosyltransferase</keyword>
<protein>
    <submittedName>
        <fullName evidence="10">Uncharacterized protein At4g19900</fullName>
    </submittedName>
</protein>
<dbReference type="Pfam" id="PF04230">
    <property type="entry name" value="PS_pyruv_trans"/>
    <property type="match status" value="1"/>
</dbReference>
<dbReference type="Proteomes" id="UP001642464">
    <property type="component" value="Unassembled WGS sequence"/>
</dbReference>
<organism evidence="10 11">
    <name type="scientific">Durusdinium trenchii</name>
    <dbReference type="NCBI Taxonomy" id="1381693"/>
    <lineage>
        <taxon>Eukaryota</taxon>
        <taxon>Sar</taxon>
        <taxon>Alveolata</taxon>
        <taxon>Dinophyceae</taxon>
        <taxon>Suessiales</taxon>
        <taxon>Symbiodiniaceae</taxon>
        <taxon>Durusdinium</taxon>
    </lineage>
</organism>
<evidence type="ECO:0000256" key="3">
    <source>
        <dbReference type="ARBA" id="ARBA00022676"/>
    </source>
</evidence>
<dbReference type="PANTHER" id="PTHR12042">
    <property type="entry name" value="LACTOSYLCERAMIDE 4-ALPHA-GALACTOSYLTRANSFERASE ALPHA- 1,4-GALACTOSYLTRANSFERASE"/>
    <property type="match status" value="1"/>
</dbReference>
<evidence type="ECO:0000256" key="6">
    <source>
        <dbReference type="ARBA" id="ARBA00023136"/>
    </source>
</evidence>
<keyword evidence="6" id="KW-0472">Membrane</keyword>
<sequence>MARAGTPGRGGGSFGLEVCRCRTATLLLGIALAGYLAGTLSSNQFWAWTLQPGEKVATPEDGLKFYVDPSSGSGLEGAAQTGKDDEKNDASDGPGTHGGWTVKQDTGCKLHEDKEWRFAVWLYDEAPPPAHPPCPGETVICGFDDCFARFPKAVSINLRELSENDRLHRYVQMHMYHKIVAGDVFLHHIQSIGQILLVKRYNHACARTLGAPHSSAICFSDLGGFSDYDPSSQQPAIKPLFAAASTGGKRYNTLDYSSRVKFAPVANSGDEMQGFGGVQFFPTVNGFVDSEHGLPNAKGDLVANAWWGSKFAFPPDLDRLNLTMVAMHYSAEGVGVVKLYKAWYRNEYNRLVGAVGARDTGTLKVLRSLGIRTYFSACMTLTIDLGFRAPVFDLSKNKIVVVDVAKTDLPESVVQRAEFFFADVHPVERKKERNGRVSYAFDLLKQYAENAKVVITARIHNALPALAQGVPVIFVRAKNLPGGGGGRTGGLVELFHQYVPGTPWTFDLDNLPPNPGVHKADRYRASFWNYMQRRSSTHARAARLFGWLPLQRLGAGVPSSGEPLQDNFHFIYTTPPHTLTWRVVRAIEMVFYHHPNARVTMHSNTLPAHGTRLDRFAEAGYDFVVEPFDTIEMLRLAKVNPEHKKKFFAGLDNYRKGQFWYSHETDLVRLMVLYTHGGVYLDTDQHVLKPIPKSLSNVFAFENLQNTYANVAALVFDRGSPFIKRAIDKYLNEYAPGCWGCNGPGLITRTFKEPRMKKFASALQRPTFYPYTWETAHKCFEASGPKKDFSKSYTLHLNTKVTSKYKSLVPGSVCEDILQRYCIFCDEVRTWPKGTANVPNLPP</sequence>
<keyword evidence="4" id="KW-0808">Transferase</keyword>
<dbReference type="Pfam" id="PF04572">
    <property type="entry name" value="Gb3_synth"/>
    <property type="match status" value="1"/>
</dbReference>
<evidence type="ECO:0000256" key="2">
    <source>
        <dbReference type="ARBA" id="ARBA00009003"/>
    </source>
</evidence>
<evidence type="ECO:0000256" key="1">
    <source>
        <dbReference type="ARBA" id="ARBA00004323"/>
    </source>
</evidence>
<dbReference type="PANTHER" id="PTHR12042:SF21">
    <property type="entry name" value="ALPHA1,4-GALACTOSYLTRANSFERASE 1-RELATED"/>
    <property type="match status" value="1"/>
</dbReference>
<feature type="region of interest" description="Disordered" evidence="7">
    <location>
        <begin position="71"/>
        <end position="104"/>
    </location>
</feature>
<evidence type="ECO:0000256" key="7">
    <source>
        <dbReference type="SAM" id="MobiDB-lite"/>
    </source>
</evidence>